<dbReference type="Proteomes" id="UP000053557">
    <property type="component" value="Unassembled WGS sequence"/>
</dbReference>
<gene>
    <name evidence="1" type="ORF">ATW55_15450</name>
</gene>
<evidence type="ECO:0000313" key="1">
    <source>
        <dbReference type="EMBL" id="KUO94917.1"/>
    </source>
</evidence>
<protein>
    <recommendedName>
        <fullName evidence="3">HEXXH motif domain-containing protein</fullName>
    </recommendedName>
</protein>
<keyword evidence="2" id="KW-1185">Reference proteome</keyword>
<name>A0A101XP13_9BACL</name>
<comment type="caution">
    <text evidence="1">The sequence shown here is derived from an EMBL/GenBank/DDBJ whole genome shotgun (WGS) entry which is preliminary data.</text>
</comment>
<dbReference type="EMBL" id="LPVJ01000066">
    <property type="protein sequence ID" value="KUO94917.1"/>
    <property type="molecule type" value="Genomic_DNA"/>
</dbReference>
<accession>A0A101XP13</accession>
<organism evidence="1 2">
    <name type="scientific">Ferroacidibacillus organovorans</name>
    <dbReference type="NCBI Taxonomy" id="1765683"/>
    <lineage>
        <taxon>Bacteria</taxon>
        <taxon>Bacillati</taxon>
        <taxon>Bacillota</taxon>
        <taxon>Bacilli</taxon>
        <taxon>Bacillales</taxon>
        <taxon>Alicyclobacillaceae</taxon>
        <taxon>Ferroacidibacillus</taxon>
    </lineage>
</organism>
<evidence type="ECO:0008006" key="3">
    <source>
        <dbReference type="Google" id="ProtNLM"/>
    </source>
</evidence>
<sequence length="224" mass="25623">MVNYNGRFDLLEQPWVTFGLRTIESSLALENGDLKLMDQALAKPHYFKILDSLELLRGCCAEAWEEVTGLLTTCVFVQSTSLRSSSVPSTFGAIYISPKHDWVIPNYIDLLVHESSHYSLYIKSKLAKFLNNPTQLAKSPLRDDRRPLIAVLHAVYVLVRVSFVLKRWIELDYPNRDVASELYEQYRLKAKHGLTVLHDTGEWTVDGVELLRNFDKSVGSITDY</sequence>
<dbReference type="NCBIfam" id="TIGR04267">
    <property type="entry name" value="mod_HExxH"/>
    <property type="match status" value="1"/>
</dbReference>
<reference evidence="1 2" key="1">
    <citation type="submission" date="2015-12" db="EMBL/GenBank/DDBJ databases">
        <title>Draft genome sequence of Acidibacillus ferrooxidans ITV001, isolated from a chalcopyrite acid mine drainage site in Brazil.</title>
        <authorList>
            <person name="Dall'Agnol H."/>
            <person name="Nancucheo I."/>
            <person name="Johnson B."/>
            <person name="Oliveira R."/>
            <person name="Leite L."/>
            <person name="Pylro V."/>
            <person name="Nunes G.L."/>
            <person name="Tzotzos G."/>
            <person name="Fernandes G.R."/>
            <person name="Dutra J."/>
            <person name="Orellana S.C."/>
            <person name="Oliveira G."/>
        </authorList>
    </citation>
    <scope>NUCLEOTIDE SEQUENCE [LARGE SCALE GENOMIC DNA]</scope>
    <source>
        <strain evidence="2">ITV01</strain>
    </source>
</reference>
<proteinExistence type="predicted"/>
<dbReference type="AlphaFoldDB" id="A0A101XP13"/>
<evidence type="ECO:0000313" key="2">
    <source>
        <dbReference type="Proteomes" id="UP000053557"/>
    </source>
</evidence>
<dbReference type="InterPro" id="IPR026337">
    <property type="entry name" value="AKG_HExxH"/>
</dbReference>